<keyword evidence="3" id="KW-0678">Repressor</keyword>
<evidence type="ECO:0000313" key="11">
    <source>
        <dbReference type="Proteomes" id="UP000094527"/>
    </source>
</evidence>
<dbReference type="Pfam" id="PF04904">
    <property type="entry name" value="SAM_NCD1"/>
    <property type="match status" value="1"/>
</dbReference>
<evidence type="ECO:0000256" key="4">
    <source>
        <dbReference type="ARBA" id="ARBA00023015"/>
    </source>
</evidence>
<dbReference type="STRING" id="48709.A0A1D2N6R7"/>
<protein>
    <submittedName>
        <fullName evidence="10">NGFI-A-binding protein</fullName>
    </submittedName>
</protein>
<feature type="domain" description="Nab N-terminal" evidence="8">
    <location>
        <begin position="9"/>
        <end position="86"/>
    </location>
</feature>
<sequence length="511" mass="55643">MLLAVTGVPSNESELQLFRVLQRANLLTYFDMMIELGGDDVQQLCDAGEEEFLEIMALIGMASKPLHVRRLQKALQEWMTQPGLFQVPVLPPGYPLGGNNTSANNTQLQVLPHLAPPCQVPMRPLPYHPGATTEPNTEVPALYPRATAVSTQSDLKSSSSTKISNANGIHHSTTSNNTSPTGNPLTNPFAAGLQNSTGLPPQLPSMYSSLSPNNHQQHQSRYNHHNNQSHSNGHHSSNKNGSSGANGNGYEKERAALPMSISEIRIPADQPIPSHFLETRIRTASESNSPASSIAGSPHPDSRNSVSPSPTSLQDYEVQKLADAAIHLIRSLPPSVAEPKFSSKKKTSGDYELILRLSDSDPRRMDEVRRVATVYGRPDAKRKTYKPLSMHELAINEAAAQLCKHVPALLTKREELLSLSRQVLRDSGLPYAAISSTFSISLLTNGSGSLYNSNNNNDINTKSKYEEVSGINRHYHHSLTARAASSSEGNNNGLFPGFHAKRFRLDTAAAH</sequence>
<feature type="compositionally biased region" description="Low complexity" evidence="7">
    <location>
        <begin position="172"/>
        <end position="188"/>
    </location>
</feature>
<accession>A0A1D2N6R7</accession>
<dbReference type="OMA" id="SRINQKM"/>
<organism evidence="10 11">
    <name type="scientific">Orchesella cincta</name>
    <name type="common">Springtail</name>
    <name type="synonym">Podura cincta</name>
    <dbReference type="NCBI Taxonomy" id="48709"/>
    <lineage>
        <taxon>Eukaryota</taxon>
        <taxon>Metazoa</taxon>
        <taxon>Ecdysozoa</taxon>
        <taxon>Arthropoda</taxon>
        <taxon>Hexapoda</taxon>
        <taxon>Collembola</taxon>
        <taxon>Entomobryomorpha</taxon>
        <taxon>Entomobryoidea</taxon>
        <taxon>Orchesellidae</taxon>
        <taxon>Orchesellinae</taxon>
        <taxon>Orchesella</taxon>
    </lineage>
</organism>
<dbReference type="PANTHER" id="PTHR12623">
    <property type="entry name" value="NGFI-A BINDING PROTEIN"/>
    <property type="match status" value="1"/>
</dbReference>
<comment type="caution">
    <text evidence="10">The sequence shown here is derived from an EMBL/GenBank/DDBJ whole genome shotgun (WGS) entry which is preliminary data.</text>
</comment>
<reference evidence="10 11" key="1">
    <citation type="journal article" date="2016" name="Genome Biol. Evol.">
        <title>Gene Family Evolution Reflects Adaptation to Soil Environmental Stressors in the Genome of the Collembolan Orchesella cincta.</title>
        <authorList>
            <person name="Faddeeva-Vakhrusheva A."/>
            <person name="Derks M.F."/>
            <person name="Anvar S.Y."/>
            <person name="Agamennone V."/>
            <person name="Suring W."/>
            <person name="Smit S."/>
            <person name="van Straalen N.M."/>
            <person name="Roelofs D."/>
        </authorList>
    </citation>
    <scope>NUCLEOTIDE SEQUENCE [LARGE SCALE GENOMIC DNA]</scope>
    <source>
        <tissue evidence="10">Mixed pool</tissue>
    </source>
</reference>
<feature type="domain" description="NAB co-repressor" evidence="9">
    <location>
        <begin position="313"/>
        <end position="433"/>
    </location>
</feature>
<feature type="compositionally biased region" description="Low complexity" evidence="7">
    <location>
        <begin position="238"/>
        <end position="249"/>
    </location>
</feature>
<dbReference type="OrthoDB" id="10028556at2759"/>
<dbReference type="AlphaFoldDB" id="A0A1D2N6R7"/>
<keyword evidence="5" id="KW-0804">Transcription</keyword>
<proteinExistence type="inferred from homology"/>
<keyword evidence="6" id="KW-0539">Nucleus</keyword>
<dbReference type="InterPro" id="IPR038398">
    <property type="entry name" value="NCD2_sf"/>
</dbReference>
<dbReference type="GO" id="GO:0003712">
    <property type="term" value="F:transcription coregulator activity"/>
    <property type="evidence" value="ECO:0007669"/>
    <property type="project" value="InterPro"/>
</dbReference>
<dbReference type="InterPro" id="IPR006988">
    <property type="entry name" value="Nab_N"/>
</dbReference>
<feature type="compositionally biased region" description="Low complexity" evidence="7">
    <location>
        <begin position="150"/>
        <end position="164"/>
    </location>
</feature>
<evidence type="ECO:0000256" key="7">
    <source>
        <dbReference type="SAM" id="MobiDB-lite"/>
    </source>
</evidence>
<name>A0A1D2N6R7_ORCCI</name>
<dbReference type="InterPro" id="IPR006989">
    <property type="entry name" value="NAB_co-repressor_dom"/>
</dbReference>
<feature type="region of interest" description="Disordered" evidence="7">
    <location>
        <begin position="148"/>
        <end position="250"/>
    </location>
</feature>
<dbReference type="GO" id="GO:0005634">
    <property type="term" value="C:nucleus"/>
    <property type="evidence" value="ECO:0007669"/>
    <property type="project" value="UniProtKB-SubCell"/>
</dbReference>
<comment type="subcellular location">
    <subcellularLocation>
        <location evidence="1">Nucleus</location>
    </subcellularLocation>
</comment>
<evidence type="ECO:0000256" key="2">
    <source>
        <dbReference type="ARBA" id="ARBA00008864"/>
    </source>
</evidence>
<feature type="region of interest" description="Disordered" evidence="7">
    <location>
        <begin position="283"/>
        <end position="312"/>
    </location>
</feature>
<keyword evidence="4" id="KW-0805">Transcription regulation</keyword>
<feature type="compositionally biased region" description="Low complexity" evidence="7">
    <location>
        <begin position="213"/>
        <end position="231"/>
    </location>
</feature>
<dbReference type="Gene3D" id="1.20.120.2010">
    <property type="entry name" value="NAB conserved domain 2"/>
    <property type="match status" value="1"/>
</dbReference>
<comment type="similarity">
    <text evidence="2">Belongs to the NAB family.</text>
</comment>
<dbReference type="Proteomes" id="UP000094527">
    <property type="component" value="Unassembled WGS sequence"/>
</dbReference>
<evidence type="ECO:0000259" key="8">
    <source>
        <dbReference type="Pfam" id="PF04904"/>
    </source>
</evidence>
<gene>
    <name evidence="10" type="ORF">Ocin01_05721</name>
</gene>
<evidence type="ECO:0000256" key="3">
    <source>
        <dbReference type="ARBA" id="ARBA00022491"/>
    </source>
</evidence>
<feature type="compositionally biased region" description="Polar residues" evidence="7">
    <location>
        <begin position="303"/>
        <end position="312"/>
    </location>
</feature>
<evidence type="ECO:0000259" key="9">
    <source>
        <dbReference type="Pfam" id="PF04905"/>
    </source>
</evidence>
<dbReference type="PANTHER" id="PTHR12623:SF10">
    <property type="entry name" value="NGFI-A-BINDING PROTEIN HOMOLOG"/>
    <property type="match status" value="1"/>
</dbReference>
<dbReference type="EMBL" id="LJIJ01000179">
    <property type="protein sequence ID" value="ODN00959.1"/>
    <property type="molecule type" value="Genomic_DNA"/>
</dbReference>
<evidence type="ECO:0000256" key="6">
    <source>
        <dbReference type="ARBA" id="ARBA00023242"/>
    </source>
</evidence>
<keyword evidence="11" id="KW-1185">Reference proteome</keyword>
<dbReference type="GO" id="GO:0045892">
    <property type="term" value="P:negative regulation of DNA-templated transcription"/>
    <property type="evidence" value="ECO:0007669"/>
    <property type="project" value="InterPro"/>
</dbReference>
<evidence type="ECO:0000256" key="1">
    <source>
        <dbReference type="ARBA" id="ARBA00004123"/>
    </source>
</evidence>
<feature type="compositionally biased region" description="Polar residues" evidence="7">
    <location>
        <begin position="193"/>
        <end position="212"/>
    </location>
</feature>
<feature type="compositionally biased region" description="Polar residues" evidence="7">
    <location>
        <begin position="284"/>
        <end position="295"/>
    </location>
</feature>
<dbReference type="InterPro" id="IPR039040">
    <property type="entry name" value="NAB_fam"/>
</dbReference>
<dbReference type="Pfam" id="PF04905">
    <property type="entry name" value="NCD2"/>
    <property type="match status" value="1"/>
</dbReference>
<evidence type="ECO:0000256" key="5">
    <source>
        <dbReference type="ARBA" id="ARBA00023163"/>
    </source>
</evidence>
<evidence type="ECO:0000313" key="10">
    <source>
        <dbReference type="EMBL" id="ODN00959.1"/>
    </source>
</evidence>